<dbReference type="RefSeq" id="WP_138452820.1">
    <property type="nucleotide sequence ID" value="NZ_VBUT01000014.1"/>
</dbReference>
<evidence type="ECO:0000313" key="3">
    <source>
        <dbReference type="Proteomes" id="UP000306378"/>
    </source>
</evidence>
<dbReference type="AlphaFoldDB" id="A0A5R8NB79"/>
<dbReference type="EMBL" id="VBUT01000014">
    <property type="protein sequence ID" value="TLF72918.1"/>
    <property type="molecule type" value="Genomic_DNA"/>
</dbReference>
<gene>
    <name evidence="2" type="ORF">FEK34_28255</name>
</gene>
<name>A0A5R8NB79_9NOCA</name>
<sequence>MAGRKLAGYVHVHDSEGVSHVFGPEDDVPAELAKLITNPAAWQTDPGAAEEVGQVEQGDDEPSESWTVADLRAYAELHDIDLGDATKKADILEAIIGSGDDRA</sequence>
<organism evidence="2 3">
    <name type="scientific">Nocardia cyriacigeorgica</name>
    <dbReference type="NCBI Taxonomy" id="135487"/>
    <lineage>
        <taxon>Bacteria</taxon>
        <taxon>Bacillati</taxon>
        <taxon>Actinomycetota</taxon>
        <taxon>Actinomycetes</taxon>
        <taxon>Mycobacteriales</taxon>
        <taxon>Nocardiaceae</taxon>
        <taxon>Nocardia</taxon>
    </lineage>
</organism>
<evidence type="ECO:0000256" key="1">
    <source>
        <dbReference type="SAM" id="MobiDB-lite"/>
    </source>
</evidence>
<accession>A0A5R8NB79</accession>
<reference evidence="2 3" key="1">
    <citation type="submission" date="2019-05" db="EMBL/GenBank/DDBJ databases">
        <title>Genomes sequences of two Nocardia cyriacigeorgica environmental isolates, type strains Nocardia asteroides ATCC 19247 and Nocardia cyriacigeorgica DSM 44484.</title>
        <authorList>
            <person name="Vautrin F."/>
            <person name="Bergeron E."/>
            <person name="Dubost A."/>
            <person name="Abrouk D."/>
            <person name="Rodriguez Nava V."/>
            <person name="Pujic P."/>
        </authorList>
    </citation>
    <scope>NUCLEOTIDE SEQUENCE [LARGE SCALE GENOMIC DNA]</scope>
    <source>
        <strain evidence="2 3">EML 446</strain>
    </source>
</reference>
<comment type="caution">
    <text evidence="2">The sequence shown here is derived from an EMBL/GenBank/DDBJ whole genome shotgun (WGS) entry which is preliminary data.</text>
</comment>
<protein>
    <recommendedName>
        <fullName evidence="4">Rho termination factor N-terminal domain-containing protein</fullName>
    </recommendedName>
</protein>
<proteinExistence type="predicted"/>
<dbReference type="Proteomes" id="UP000306378">
    <property type="component" value="Unassembled WGS sequence"/>
</dbReference>
<feature type="region of interest" description="Disordered" evidence="1">
    <location>
        <begin position="40"/>
        <end position="64"/>
    </location>
</feature>
<evidence type="ECO:0000313" key="2">
    <source>
        <dbReference type="EMBL" id="TLF72918.1"/>
    </source>
</evidence>
<evidence type="ECO:0008006" key="4">
    <source>
        <dbReference type="Google" id="ProtNLM"/>
    </source>
</evidence>